<dbReference type="AlphaFoldDB" id="A0A183GTT8"/>
<accession>A0A183GTT8</accession>
<sequence length="153" mass="17028">LLNEKAAEAPSEDAVDIAGDLNGHLRTARGGYSSHGGFGYGARNVDGERIPEYADSHNLSIANTVFRKRDSHSEESGQKAVAVAKAAHCDDLSDKLETRDGERHLYRLAKARHHQTEDIEKILGINDENGHLLTKREGVMKRWHDYLERISTV</sequence>
<protein>
    <submittedName>
        <fullName evidence="2">DUF1771 domain-containing protein</fullName>
    </submittedName>
</protein>
<evidence type="ECO:0000313" key="2">
    <source>
        <dbReference type="WBParaSite" id="HPBE_0002610801-mRNA-1"/>
    </source>
</evidence>
<dbReference type="Proteomes" id="UP000050761">
    <property type="component" value="Unassembled WGS sequence"/>
</dbReference>
<dbReference type="PANTHER" id="PTHR23227:SF67">
    <property type="entry name" value="CRANIOFACIAL DEVELOPMENT PROTEIN 2-LIKE"/>
    <property type="match status" value="1"/>
</dbReference>
<proteinExistence type="predicted"/>
<keyword evidence="1" id="KW-1185">Reference proteome</keyword>
<name>A0A183GTT8_HELPZ</name>
<dbReference type="PANTHER" id="PTHR23227">
    <property type="entry name" value="BUCENTAUR RELATED"/>
    <property type="match status" value="1"/>
</dbReference>
<dbReference type="InterPro" id="IPR027124">
    <property type="entry name" value="Swc5/CFDP1/2"/>
</dbReference>
<reference evidence="2" key="1">
    <citation type="submission" date="2019-09" db="UniProtKB">
        <authorList>
            <consortium name="WormBaseParasite"/>
        </authorList>
    </citation>
    <scope>IDENTIFICATION</scope>
</reference>
<dbReference type="WBParaSite" id="HPBE_0002610801-mRNA-1">
    <property type="protein sequence ID" value="HPBE_0002610801-mRNA-1"/>
    <property type="gene ID" value="HPBE_0002610801"/>
</dbReference>
<evidence type="ECO:0000313" key="1">
    <source>
        <dbReference type="Proteomes" id="UP000050761"/>
    </source>
</evidence>
<organism evidence="1 2">
    <name type="scientific">Heligmosomoides polygyrus</name>
    <name type="common">Parasitic roundworm</name>
    <dbReference type="NCBI Taxonomy" id="6339"/>
    <lineage>
        <taxon>Eukaryota</taxon>
        <taxon>Metazoa</taxon>
        <taxon>Ecdysozoa</taxon>
        <taxon>Nematoda</taxon>
        <taxon>Chromadorea</taxon>
        <taxon>Rhabditida</taxon>
        <taxon>Rhabditina</taxon>
        <taxon>Rhabditomorpha</taxon>
        <taxon>Strongyloidea</taxon>
        <taxon>Heligmosomidae</taxon>
        <taxon>Heligmosomoides</taxon>
    </lineage>
</organism>